<dbReference type="Proteomes" id="UP001153709">
    <property type="component" value="Chromosome 3"/>
</dbReference>
<dbReference type="EMBL" id="OU898278">
    <property type="protein sequence ID" value="CAG9830973.1"/>
    <property type="molecule type" value="Genomic_DNA"/>
</dbReference>
<accession>A0A9N9SSQ4</accession>
<dbReference type="GO" id="GO:0004161">
    <property type="term" value="F:dimethylallyltranstransferase activity"/>
    <property type="evidence" value="ECO:0007669"/>
    <property type="project" value="TreeGrafter"/>
</dbReference>
<evidence type="ECO:0000256" key="3">
    <source>
        <dbReference type="ARBA" id="ARBA00022723"/>
    </source>
</evidence>
<dbReference type="GO" id="GO:0045337">
    <property type="term" value="P:farnesyl diphosphate biosynthetic process"/>
    <property type="evidence" value="ECO:0007669"/>
    <property type="project" value="TreeGrafter"/>
</dbReference>
<dbReference type="Pfam" id="PF00348">
    <property type="entry name" value="polyprenyl_synt"/>
    <property type="match status" value="1"/>
</dbReference>
<dbReference type="Gene3D" id="1.10.600.10">
    <property type="entry name" value="Farnesyl Diphosphate Synthase"/>
    <property type="match status" value="1"/>
</dbReference>
<dbReference type="AlphaFoldDB" id="A0A9N9SSQ4"/>
<dbReference type="InterPro" id="IPR008949">
    <property type="entry name" value="Isoprenoid_synthase_dom_sf"/>
</dbReference>
<dbReference type="SUPFAM" id="SSF48576">
    <property type="entry name" value="Terpenoid synthases"/>
    <property type="match status" value="1"/>
</dbReference>
<dbReference type="GO" id="GO:0046872">
    <property type="term" value="F:metal ion binding"/>
    <property type="evidence" value="ECO:0007669"/>
    <property type="project" value="UniProtKB-KW"/>
</dbReference>
<dbReference type="GO" id="GO:0005737">
    <property type="term" value="C:cytoplasm"/>
    <property type="evidence" value="ECO:0007669"/>
    <property type="project" value="TreeGrafter"/>
</dbReference>
<dbReference type="PANTHER" id="PTHR11525:SF0">
    <property type="entry name" value="FARNESYL PYROPHOSPHATE SYNTHASE"/>
    <property type="match status" value="1"/>
</dbReference>
<gene>
    <name evidence="7" type="ORF">DIABBA_LOCUS4614</name>
</gene>
<evidence type="ECO:0000313" key="8">
    <source>
        <dbReference type="Proteomes" id="UP001153709"/>
    </source>
</evidence>
<evidence type="ECO:0000313" key="7">
    <source>
        <dbReference type="EMBL" id="CAG9830973.1"/>
    </source>
</evidence>
<proteinExistence type="inferred from homology"/>
<reference evidence="7" key="1">
    <citation type="submission" date="2022-01" db="EMBL/GenBank/DDBJ databases">
        <authorList>
            <person name="King R."/>
        </authorList>
    </citation>
    <scope>NUCLEOTIDE SEQUENCE</scope>
</reference>
<sequence length="382" mass="44941">MLKGLLFRPAKRTVGIYYFSSRSTQIEVKDKNPYKTQVKPIDLSFETKKLYETFSDVHDDILNQQLVYYKQYPDLRQTYSKLLHYTMHLEPRYIGRGIFSIYAYKLLEKPELFTEENLKKACVIAWCHKLMDATIIVEDDIVDVTELRYNKPAWYKVEDVGEHKAILDAAFLSSSMWFLLLKHLSTHKYFPNIMKQILTIFSVCNVSERIDITQHRIEDLEKHTYSAKGVALAMPVLRKALYLANIDVDAHKATEEFSIDLAYFLKFEDDFNGVFNPMSDEQKTCTDIAEGRPSWVPVQAYKMGNLAQKKILEEHFGKNNEESIRKCYELFKELRLEQVFADYKENFYNKMYAKIHQNLPKILPVKLFLDYLNFCLTTGLRV</sequence>
<name>A0A9N9SSQ4_DIABA</name>
<keyword evidence="2 6" id="KW-0808">Transferase</keyword>
<keyword evidence="8" id="KW-1185">Reference proteome</keyword>
<evidence type="ECO:0000256" key="2">
    <source>
        <dbReference type="ARBA" id="ARBA00022679"/>
    </source>
</evidence>
<organism evidence="7 8">
    <name type="scientific">Diabrotica balteata</name>
    <name type="common">Banded cucumber beetle</name>
    <dbReference type="NCBI Taxonomy" id="107213"/>
    <lineage>
        <taxon>Eukaryota</taxon>
        <taxon>Metazoa</taxon>
        <taxon>Ecdysozoa</taxon>
        <taxon>Arthropoda</taxon>
        <taxon>Hexapoda</taxon>
        <taxon>Insecta</taxon>
        <taxon>Pterygota</taxon>
        <taxon>Neoptera</taxon>
        <taxon>Endopterygota</taxon>
        <taxon>Coleoptera</taxon>
        <taxon>Polyphaga</taxon>
        <taxon>Cucujiformia</taxon>
        <taxon>Chrysomeloidea</taxon>
        <taxon>Chrysomelidae</taxon>
        <taxon>Galerucinae</taxon>
        <taxon>Diabroticina</taxon>
        <taxon>Diabroticites</taxon>
        <taxon>Diabrotica</taxon>
    </lineage>
</organism>
<dbReference type="OrthoDB" id="6723001at2759"/>
<dbReference type="GO" id="GO:0042811">
    <property type="term" value="P:pheromone biosynthetic process"/>
    <property type="evidence" value="ECO:0007669"/>
    <property type="project" value="UniProtKB-ARBA"/>
</dbReference>
<dbReference type="InterPro" id="IPR039702">
    <property type="entry name" value="FPS1-like"/>
</dbReference>
<evidence type="ECO:0000256" key="5">
    <source>
        <dbReference type="ARBA" id="ARBA00033740"/>
    </source>
</evidence>
<keyword evidence="4" id="KW-0460">Magnesium</keyword>
<dbReference type="PANTHER" id="PTHR11525">
    <property type="entry name" value="FARNESYL-PYROPHOSPHATE SYNTHETASE"/>
    <property type="match status" value="1"/>
</dbReference>
<evidence type="ECO:0000256" key="1">
    <source>
        <dbReference type="ARBA" id="ARBA00001946"/>
    </source>
</evidence>
<dbReference type="InterPro" id="IPR000092">
    <property type="entry name" value="Polyprenyl_synt"/>
</dbReference>
<evidence type="ECO:0000256" key="4">
    <source>
        <dbReference type="ARBA" id="ARBA00022842"/>
    </source>
</evidence>
<comment type="cofactor">
    <cofactor evidence="1">
        <name>Mg(2+)</name>
        <dbReference type="ChEBI" id="CHEBI:18420"/>
    </cofactor>
</comment>
<evidence type="ECO:0008006" key="9">
    <source>
        <dbReference type="Google" id="ProtNLM"/>
    </source>
</evidence>
<dbReference type="GO" id="GO:0004337">
    <property type="term" value="F:(2E,6E)-farnesyl diphosphate synthase activity"/>
    <property type="evidence" value="ECO:0007669"/>
    <property type="project" value="TreeGrafter"/>
</dbReference>
<evidence type="ECO:0000256" key="6">
    <source>
        <dbReference type="RuleBase" id="RU004466"/>
    </source>
</evidence>
<comment type="similarity">
    <text evidence="6">Belongs to the FPP/GGPP synthase family.</text>
</comment>
<protein>
    <recommendedName>
        <fullName evidence="9">Farnesyl pyrophosphate synthase</fullName>
    </recommendedName>
</protein>
<comment type="pathway">
    <text evidence="5">Pheromone biosynthesis.</text>
</comment>
<keyword evidence="3" id="KW-0479">Metal-binding</keyword>